<evidence type="ECO:0000313" key="3">
    <source>
        <dbReference type="Proteomes" id="UP001501509"/>
    </source>
</evidence>
<name>A0ABP6CA57_9ACTN</name>
<reference evidence="3" key="1">
    <citation type="journal article" date="2019" name="Int. J. Syst. Evol. Microbiol.">
        <title>The Global Catalogue of Microorganisms (GCM) 10K type strain sequencing project: providing services to taxonomists for standard genome sequencing and annotation.</title>
        <authorList>
            <consortium name="The Broad Institute Genomics Platform"/>
            <consortium name="The Broad Institute Genome Sequencing Center for Infectious Disease"/>
            <person name="Wu L."/>
            <person name="Ma J."/>
        </authorList>
    </citation>
    <scope>NUCLEOTIDE SEQUENCE [LARGE SCALE GENOMIC DNA]</scope>
    <source>
        <strain evidence="3">JCM 6833</strain>
    </source>
</reference>
<evidence type="ECO:0000313" key="2">
    <source>
        <dbReference type="EMBL" id="GAA2609980.1"/>
    </source>
</evidence>
<dbReference type="EMBL" id="BAAATD010000006">
    <property type="protein sequence ID" value="GAA2609980.1"/>
    <property type="molecule type" value="Genomic_DNA"/>
</dbReference>
<gene>
    <name evidence="2" type="ORF">GCM10010411_50470</name>
</gene>
<accession>A0ABP6CA57</accession>
<evidence type="ECO:0000256" key="1">
    <source>
        <dbReference type="SAM" id="MobiDB-lite"/>
    </source>
</evidence>
<organism evidence="2 3">
    <name type="scientific">Actinomadura fulvescens</name>
    <dbReference type="NCBI Taxonomy" id="46160"/>
    <lineage>
        <taxon>Bacteria</taxon>
        <taxon>Bacillati</taxon>
        <taxon>Actinomycetota</taxon>
        <taxon>Actinomycetes</taxon>
        <taxon>Streptosporangiales</taxon>
        <taxon>Thermomonosporaceae</taxon>
        <taxon>Actinomadura</taxon>
    </lineage>
</organism>
<feature type="region of interest" description="Disordered" evidence="1">
    <location>
        <begin position="294"/>
        <end position="335"/>
    </location>
</feature>
<feature type="compositionally biased region" description="Low complexity" evidence="1">
    <location>
        <begin position="294"/>
        <end position="306"/>
    </location>
</feature>
<feature type="compositionally biased region" description="Low complexity" evidence="1">
    <location>
        <begin position="320"/>
        <end position="335"/>
    </location>
</feature>
<dbReference type="RefSeq" id="WP_344544657.1">
    <property type="nucleotide sequence ID" value="NZ_BAAATD010000006.1"/>
</dbReference>
<proteinExistence type="predicted"/>
<dbReference type="Proteomes" id="UP001501509">
    <property type="component" value="Unassembled WGS sequence"/>
</dbReference>
<dbReference type="Gene3D" id="3.40.50.1820">
    <property type="entry name" value="alpha/beta hydrolase"/>
    <property type="match status" value="1"/>
</dbReference>
<protein>
    <submittedName>
        <fullName evidence="2">Uncharacterized protein</fullName>
    </submittedName>
</protein>
<dbReference type="InterPro" id="IPR029058">
    <property type="entry name" value="AB_hydrolase_fold"/>
</dbReference>
<dbReference type="SUPFAM" id="SSF53474">
    <property type="entry name" value="alpha/beta-Hydrolases"/>
    <property type="match status" value="1"/>
</dbReference>
<sequence length="335" mass="34076">MTGERPTSTTRTRLPIRPVSGTAAGTAYLALPPTAVDARPAGPTRLIIGWPGFDPPRAAAAFAAAVPLTGVPTWRVYLELPAPDGEPPAGLTSGDLLDEAGIERYATVVERAVARLPAVLAALRRDLGLDDGPIGLTGFSAGGTAALLALARGVVPVSAAAVVAPVIAPAGAARALEKRSGRERAWSARAHDLAARLDLAACAGDISGRGAALLLVAGAKDRLVPHSEITALRDRLKLHGAETVDSATLRMGHQLAAGPGTQPLPPTIEAVRADGALSDWFRERLATVGPPQAVLAPQAAPPTAAQTEHRPAQGPVPLHLEGSGLEAAGSAGRRA</sequence>
<comment type="caution">
    <text evidence="2">The sequence shown here is derived from an EMBL/GenBank/DDBJ whole genome shotgun (WGS) entry which is preliminary data.</text>
</comment>
<keyword evidence="3" id="KW-1185">Reference proteome</keyword>